<dbReference type="PANTHER" id="PTHR43245:SF58">
    <property type="entry name" value="BLL5923 PROTEIN"/>
    <property type="match status" value="1"/>
</dbReference>
<reference evidence="2 3" key="1">
    <citation type="submission" date="2022-11" db="EMBL/GenBank/DDBJ databases">
        <title>Spartinivicinus poritis sp. nov., isolated from scleractinian coral Porites lutea.</title>
        <authorList>
            <person name="Zhang G."/>
            <person name="Cai L."/>
            <person name="Wei Q."/>
        </authorList>
    </citation>
    <scope>NUCLEOTIDE SEQUENCE [LARGE SCALE GENOMIC DNA]</scope>
    <source>
        <strain evidence="2 3">A2-2</strain>
    </source>
</reference>
<evidence type="ECO:0000313" key="3">
    <source>
        <dbReference type="Proteomes" id="UP001528823"/>
    </source>
</evidence>
<dbReference type="RefSeq" id="WP_274691487.1">
    <property type="nucleotide sequence ID" value="NZ_JAPMOU010000054.1"/>
</dbReference>
<dbReference type="InterPro" id="IPR050177">
    <property type="entry name" value="Lipid_A_modif_metabolic_enz"/>
</dbReference>
<evidence type="ECO:0000313" key="2">
    <source>
        <dbReference type="EMBL" id="MDE1465176.1"/>
    </source>
</evidence>
<evidence type="ECO:0000259" key="1">
    <source>
        <dbReference type="Pfam" id="PF01370"/>
    </source>
</evidence>
<dbReference type="Gene3D" id="3.40.50.720">
    <property type="entry name" value="NAD(P)-binding Rossmann-like Domain"/>
    <property type="match status" value="1"/>
</dbReference>
<gene>
    <name evidence="2" type="ORF">ORQ98_24745</name>
</gene>
<dbReference type="EMBL" id="JAPMOU010000054">
    <property type="protein sequence ID" value="MDE1465176.1"/>
    <property type="molecule type" value="Genomic_DNA"/>
</dbReference>
<keyword evidence="3" id="KW-1185">Reference proteome</keyword>
<dbReference type="InterPro" id="IPR001509">
    <property type="entry name" value="Epimerase_deHydtase"/>
</dbReference>
<comment type="caution">
    <text evidence="2">The sequence shown here is derived from an EMBL/GenBank/DDBJ whole genome shotgun (WGS) entry which is preliminary data.</text>
</comment>
<dbReference type="InterPro" id="IPR036291">
    <property type="entry name" value="NAD(P)-bd_dom_sf"/>
</dbReference>
<feature type="domain" description="NAD-dependent epimerase/dehydratase" evidence="1">
    <location>
        <begin position="3"/>
        <end position="227"/>
    </location>
</feature>
<organism evidence="2 3">
    <name type="scientific">Spartinivicinus poritis</name>
    <dbReference type="NCBI Taxonomy" id="2994640"/>
    <lineage>
        <taxon>Bacteria</taxon>
        <taxon>Pseudomonadati</taxon>
        <taxon>Pseudomonadota</taxon>
        <taxon>Gammaproteobacteria</taxon>
        <taxon>Oceanospirillales</taxon>
        <taxon>Zooshikellaceae</taxon>
        <taxon>Spartinivicinus</taxon>
    </lineage>
</organism>
<dbReference type="PANTHER" id="PTHR43245">
    <property type="entry name" value="BIFUNCTIONAL POLYMYXIN RESISTANCE PROTEIN ARNA"/>
    <property type="match status" value="1"/>
</dbReference>
<protein>
    <submittedName>
        <fullName evidence="2">NAD-dependent epimerase/dehydratase family protein</fullName>
    </submittedName>
</protein>
<sequence>MNILITGATGFVGQSLCNFLSRKEQVNLIVGASRSETKINGCHKTINLYCDNGQITVQDQLVKHLQNIDVVIHLAGRAHVMRDSGFDIEAAYYKANVEYTCKLAEAAAQSGVKRFVFLSSIKVNGESTNHPFTASDIPSPDDTYGCSKKSAEECLFKIAKNSTLEVVVIRPSLIYGEGMKGNLSSLLKLVKRRIPLPLGAVKNKRSLCSLDALCNLIWLCVMHPNAANQVFLAADNKPISTVELVNAIAKGLGVKARFIKIPQFILKLVGFCLGKKDQMERVLGNLEVNVEYTTETVEWTPEQDTQTALARLLSSTSNF</sequence>
<dbReference type="Pfam" id="PF01370">
    <property type="entry name" value="Epimerase"/>
    <property type="match status" value="1"/>
</dbReference>
<dbReference type="SUPFAM" id="SSF51735">
    <property type="entry name" value="NAD(P)-binding Rossmann-fold domains"/>
    <property type="match status" value="1"/>
</dbReference>
<accession>A0ABT5UFM0</accession>
<dbReference type="Proteomes" id="UP001528823">
    <property type="component" value="Unassembled WGS sequence"/>
</dbReference>
<proteinExistence type="predicted"/>
<name>A0ABT5UFM0_9GAMM</name>